<dbReference type="Proteomes" id="UP000321062">
    <property type="component" value="Chromosome"/>
</dbReference>
<evidence type="ECO:0000313" key="3">
    <source>
        <dbReference type="Proteomes" id="UP000321062"/>
    </source>
</evidence>
<dbReference type="InterPro" id="IPR036291">
    <property type="entry name" value="NAD(P)-bd_dom_sf"/>
</dbReference>
<organism evidence="2 3">
    <name type="scientific">Paradevosia tibetensis</name>
    <dbReference type="NCBI Taxonomy" id="1447062"/>
    <lineage>
        <taxon>Bacteria</taxon>
        <taxon>Pseudomonadati</taxon>
        <taxon>Pseudomonadota</taxon>
        <taxon>Alphaproteobacteria</taxon>
        <taxon>Hyphomicrobiales</taxon>
        <taxon>Devosiaceae</taxon>
        <taxon>Paradevosia</taxon>
    </lineage>
</organism>
<dbReference type="AlphaFoldDB" id="A0A5B9DP86"/>
<sequence>MANFANTTLLVTGASGHLGRKAVDQLLARGAQKIVAMTRSPDKIADLAAKGVEVRAGSFDDTASLDAAFKGVDRLLLISTDTVGIPGGRKAQHIRAIDAAERAGVSHIVYTSLTAPYPSADPASVIPDDHFWTEARLAAGKADWSSLRNNLYAEGILQSAGAAIASGKLYHAQGKAGRASVAHDDAAAAAAGALLLAEGKRIYDVGGPEALTQAEVAALLSELSGKPVEAVALSGEDFRAGLRAAGVPEAFIGIAAQFDLDTAQGYHAIVTDAVEVLTGRKPRSVRDVLLANRAKLAA</sequence>
<gene>
    <name evidence="2" type="ORF">FNA67_11325</name>
</gene>
<dbReference type="PANTHER" id="PTHR47129:SF1">
    <property type="entry name" value="NMRA-LIKE DOMAIN-CONTAINING PROTEIN"/>
    <property type="match status" value="1"/>
</dbReference>
<feature type="domain" description="NAD(P)-binding" evidence="1">
    <location>
        <begin position="13"/>
        <end position="182"/>
    </location>
</feature>
<dbReference type="SUPFAM" id="SSF51735">
    <property type="entry name" value="NAD(P)-binding Rossmann-fold domains"/>
    <property type="match status" value="1"/>
</dbReference>
<dbReference type="PANTHER" id="PTHR47129">
    <property type="entry name" value="QUINONE OXIDOREDUCTASE 2"/>
    <property type="match status" value="1"/>
</dbReference>
<dbReference type="InterPro" id="IPR016040">
    <property type="entry name" value="NAD(P)-bd_dom"/>
</dbReference>
<dbReference type="EMBL" id="CP041690">
    <property type="protein sequence ID" value="QEE20725.1"/>
    <property type="molecule type" value="Genomic_DNA"/>
</dbReference>
<evidence type="ECO:0000313" key="2">
    <source>
        <dbReference type="EMBL" id="QEE20725.1"/>
    </source>
</evidence>
<dbReference type="RefSeq" id="WP_147656092.1">
    <property type="nucleotide sequence ID" value="NZ_BMFM01000001.1"/>
</dbReference>
<dbReference type="InterPro" id="IPR052718">
    <property type="entry name" value="NmrA-type_oxidoreductase"/>
</dbReference>
<dbReference type="Gene3D" id="3.40.50.720">
    <property type="entry name" value="NAD(P)-binding Rossmann-like Domain"/>
    <property type="match status" value="1"/>
</dbReference>
<keyword evidence="3" id="KW-1185">Reference proteome</keyword>
<dbReference type="KEGG" id="yti:FNA67_11325"/>
<evidence type="ECO:0000259" key="1">
    <source>
        <dbReference type="Pfam" id="PF13460"/>
    </source>
</evidence>
<protein>
    <submittedName>
        <fullName evidence="2">KR domain-containing protein</fullName>
    </submittedName>
</protein>
<dbReference type="Pfam" id="PF13460">
    <property type="entry name" value="NAD_binding_10"/>
    <property type="match status" value="1"/>
</dbReference>
<reference evidence="2 3" key="1">
    <citation type="journal article" date="2015" name="Int. J. Syst. Evol. Microbiol.">
        <title>Youhaiella tibetensis gen. nov., sp. nov., isolated from subsurface sediment.</title>
        <authorList>
            <person name="Wang Y.X."/>
            <person name="Huang F.Q."/>
            <person name="Nogi Y."/>
            <person name="Pang S.J."/>
            <person name="Wang P.K."/>
            <person name="Lv J."/>
        </authorList>
    </citation>
    <scope>NUCLEOTIDE SEQUENCE [LARGE SCALE GENOMIC DNA]</scope>
    <source>
        <strain evidence="3">fig4</strain>
    </source>
</reference>
<accession>A0A5B9DP86</accession>
<proteinExistence type="predicted"/>
<dbReference type="Gene3D" id="3.90.25.10">
    <property type="entry name" value="UDP-galactose 4-epimerase, domain 1"/>
    <property type="match status" value="1"/>
</dbReference>
<dbReference type="OrthoDB" id="7771794at2"/>
<name>A0A5B9DP86_9HYPH</name>